<evidence type="ECO:0000256" key="6">
    <source>
        <dbReference type="ARBA" id="ARBA00023136"/>
    </source>
</evidence>
<keyword evidence="5 9" id="KW-0732">Signal</keyword>
<comment type="subcellular location">
    <subcellularLocation>
        <location evidence="1">Cell membrane</location>
        <topology evidence="1">Lipid-anchor</topology>
        <topology evidence="1">GPI-anchor</topology>
    </subcellularLocation>
</comment>
<dbReference type="Pfam" id="PF06534">
    <property type="entry name" value="RGM_C"/>
    <property type="match status" value="1"/>
</dbReference>
<evidence type="ECO:0000256" key="1">
    <source>
        <dbReference type="ARBA" id="ARBA00004609"/>
    </source>
</evidence>
<dbReference type="PANTHER" id="PTHR31428">
    <property type="entry name" value="RGM DOMAIN FAMILY MEMBER DRAG-1"/>
    <property type="match status" value="1"/>
</dbReference>
<dbReference type="InterPro" id="IPR009496">
    <property type="entry name" value="RGM_C"/>
</dbReference>
<dbReference type="Proteomes" id="UP000887569">
    <property type="component" value="Unplaced"/>
</dbReference>
<evidence type="ECO:0000256" key="3">
    <source>
        <dbReference type="ARBA" id="ARBA00022475"/>
    </source>
</evidence>
<evidence type="ECO:0000256" key="4">
    <source>
        <dbReference type="ARBA" id="ARBA00022622"/>
    </source>
</evidence>
<protein>
    <submittedName>
        <fullName evidence="13">RGM domain family member B</fullName>
    </submittedName>
</protein>
<evidence type="ECO:0000256" key="5">
    <source>
        <dbReference type="ARBA" id="ARBA00022729"/>
    </source>
</evidence>
<feature type="signal peptide" evidence="9">
    <location>
        <begin position="1"/>
        <end position="26"/>
    </location>
</feature>
<keyword evidence="7" id="KW-0325">Glycoprotein</keyword>
<dbReference type="WBParaSite" id="PgR087_g017_t01">
    <property type="protein sequence ID" value="PgR087_g017_t01"/>
    <property type="gene ID" value="PgR087_g017"/>
</dbReference>
<dbReference type="Pfam" id="PF06535">
    <property type="entry name" value="RGM_N"/>
    <property type="match status" value="1"/>
</dbReference>
<keyword evidence="3" id="KW-1003">Cell membrane</keyword>
<evidence type="ECO:0000313" key="12">
    <source>
        <dbReference type="Proteomes" id="UP000887569"/>
    </source>
</evidence>
<dbReference type="AlphaFoldDB" id="A0A915C5W4"/>
<evidence type="ECO:0000256" key="9">
    <source>
        <dbReference type="SAM" id="SignalP"/>
    </source>
</evidence>
<accession>A0A915C5W4</accession>
<feature type="chain" id="PRO_5037181567" evidence="9">
    <location>
        <begin position="27"/>
        <end position="429"/>
    </location>
</feature>
<evidence type="ECO:0000256" key="7">
    <source>
        <dbReference type="ARBA" id="ARBA00023180"/>
    </source>
</evidence>
<reference evidence="13" key="1">
    <citation type="submission" date="2022-11" db="UniProtKB">
        <authorList>
            <consortium name="WormBaseParasite"/>
        </authorList>
    </citation>
    <scope>IDENTIFICATION</scope>
</reference>
<dbReference type="GO" id="GO:0005886">
    <property type="term" value="C:plasma membrane"/>
    <property type="evidence" value="ECO:0007669"/>
    <property type="project" value="UniProtKB-SubCell"/>
</dbReference>
<evidence type="ECO:0000256" key="2">
    <source>
        <dbReference type="ARBA" id="ARBA00005321"/>
    </source>
</evidence>
<name>A0A915C5W4_PARUN</name>
<dbReference type="Gene3D" id="3.40.1000.10">
    <property type="entry name" value="Mog1/PsbP, alpha/beta/alpha sandwich"/>
    <property type="match status" value="1"/>
</dbReference>
<feature type="domain" description="Repulsive guidance molecule N-terminal" evidence="11">
    <location>
        <begin position="27"/>
        <end position="93"/>
    </location>
</feature>
<dbReference type="GO" id="GO:0030509">
    <property type="term" value="P:BMP signaling pathway"/>
    <property type="evidence" value="ECO:0007669"/>
    <property type="project" value="TreeGrafter"/>
</dbReference>
<dbReference type="PANTHER" id="PTHR31428:SF6">
    <property type="entry name" value="REPULSIVE GUIDANCE MOLECULE B HOMOLOG DRAG-1"/>
    <property type="match status" value="1"/>
</dbReference>
<sequence length="429" mass="48212">MSTASFTPFQFIIIAIHISLFPFGRCCMVEYCAGMYSQKLDEGGIIIGKNAPYCQVITDYIFCLQGTSRSCRGNLKFHTLQTLLQRQKREFSCGAFPETASPSEALQRRCNFLADSMPQAMHRYCTAFGSRHVRRFDGHFETCARAGAYPLIDNRYLLVQITHSNLANRVNALTKVTVIVKATRHCTPQKQYEASTEDAELAVSFVDGTMFGGNRSQRTVEIRPHNGSHVEIALQHIATMVYVRRQGPFLSVAVRIPEMLLKEQLDDGEQLCTTGCVRGETVRIKEALANPHSFTRCQGIHVKTPLKIATDRCARVGVNDAFFDACVFDLLMSGDETLVALAVDAEHHIEKFYPPYSRHYANGRHNLSIYDSLSAYEWKHCPAHSTSSSSSPFSSFFLNVDACQLSRAEVILILTLHFVFRLLRLILVC</sequence>
<keyword evidence="6" id="KW-0472">Membrane</keyword>
<dbReference type="InterPro" id="IPR040287">
    <property type="entry name" value="RGM"/>
</dbReference>
<dbReference type="GO" id="GO:0098552">
    <property type="term" value="C:side of membrane"/>
    <property type="evidence" value="ECO:0007669"/>
    <property type="project" value="UniProtKB-KW"/>
</dbReference>
<comment type="similarity">
    <text evidence="2">Belongs to the repulsive guidance molecule (RGM) family.</text>
</comment>
<organism evidence="12 13">
    <name type="scientific">Parascaris univalens</name>
    <name type="common">Nematode worm</name>
    <dbReference type="NCBI Taxonomy" id="6257"/>
    <lineage>
        <taxon>Eukaryota</taxon>
        <taxon>Metazoa</taxon>
        <taxon>Ecdysozoa</taxon>
        <taxon>Nematoda</taxon>
        <taxon>Chromadorea</taxon>
        <taxon>Rhabditida</taxon>
        <taxon>Spirurina</taxon>
        <taxon>Ascaridomorpha</taxon>
        <taxon>Ascaridoidea</taxon>
        <taxon>Ascarididae</taxon>
        <taxon>Parascaris</taxon>
    </lineage>
</organism>
<keyword evidence="4" id="KW-0336">GPI-anchor</keyword>
<dbReference type="InterPro" id="IPR010536">
    <property type="entry name" value="RGM_N"/>
</dbReference>
<evidence type="ECO:0000259" key="11">
    <source>
        <dbReference type="Pfam" id="PF06535"/>
    </source>
</evidence>
<dbReference type="GO" id="GO:0015026">
    <property type="term" value="F:coreceptor activity"/>
    <property type="evidence" value="ECO:0007669"/>
    <property type="project" value="TreeGrafter"/>
</dbReference>
<evidence type="ECO:0000313" key="13">
    <source>
        <dbReference type="WBParaSite" id="PgR087_g017_t01"/>
    </source>
</evidence>
<proteinExistence type="inferred from homology"/>
<feature type="domain" description="Repulsive guidance molecule C-terminal" evidence="10">
    <location>
        <begin position="123"/>
        <end position="353"/>
    </location>
</feature>
<evidence type="ECO:0000256" key="8">
    <source>
        <dbReference type="ARBA" id="ARBA00023288"/>
    </source>
</evidence>
<keyword evidence="8" id="KW-0449">Lipoprotein</keyword>
<evidence type="ECO:0000259" key="10">
    <source>
        <dbReference type="Pfam" id="PF06534"/>
    </source>
</evidence>
<keyword evidence="12" id="KW-1185">Reference proteome</keyword>